<evidence type="ECO:0000256" key="1">
    <source>
        <dbReference type="SAM" id="Phobius"/>
    </source>
</evidence>
<gene>
    <name evidence="2" type="ORF">GGI48_25450</name>
</gene>
<protein>
    <submittedName>
        <fullName evidence="2">Uncharacterized protein</fullName>
    </submittedName>
</protein>
<dbReference type="AlphaFoldDB" id="A0A7G7X9F0"/>
<organism evidence="2 3">
    <name type="scientific">Pseudomonas protegens</name>
    <dbReference type="NCBI Taxonomy" id="380021"/>
    <lineage>
        <taxon>Bacteria</taxon>
        <taxon>Pseudomonadati</taxon>
        <taxon>Pseudomonadota</taxon>
        <taxon>Gammaproteobacteria</taxon>
        <taxon>Pseudomonadales</taxon>
        <taxon>Pseudomonadaceae</taxon>
        <taxon>Pseudomonas</taxon>
    </lineage>
</organism>
<keyword evidence="1" id="KW-0472">Membrane</keyword>
<feature type="transmembrane region" description="Helical" evidence="1">
    <location>
        <begin position="83"/>
        <end position="102"/>
    </location>
</feature>
<feature type="transmembrane region" description="Helical" evidence="1">
    <location>
        <begin position="47"/>
        <end position="71"/>
    </location>
</feature>
<proteinExistence type="predicted"/>
<keyword evidence="1" id="KW-0812">Transmembrane</keyword>
<dbReference type="EMBL" id="CP060201">
    <property type="protein sequence ID" value="QNH76595.1"/>
    <property type="molecule type" value="Genomic_DNA"/>
</dbReference>
<keyword evidence="1" id="KW-1133">Transmembrane helix</keyword>
<evidence type="ECO:0000313" key="2">
    <source>
        <dbReference type="EMBL" id="QNH76595.1"/>
    </source>
</evidence>
<evidence type="ECO:0000313" key="3">
    <source>
        <dbReference type="Proteomes" id="UP000515277"/>
    </source>
</evidence>
<feature type="transmembrane region" description="Helical" evidence="1">
    <location>
        <begin position="247"/>
        <end position="268"/>
    </location>
</feature>
<sequence>MTSSTPRGRQGFLSREDYLAPPAIPTGQSPKDVLNTIWRKNDVFLDIGSYSIGSFVMVLWPSVLTALLILWNMGGAGGENLGLTIIFSFMLGIPILILLYGLTKSVPLPVRFNRQRREVCVPFADGRYWIVPWEQVTAQAVATSSVGQHGKTTQGLLVVGFRNPDPDAPEKERDFSLGFSCGGGETAMSLWECMRSYMEIGPDAVPRDGDLEDLRGKLGKKGVFWGSLWGFVTEIRDHLLAKEFGQALWFFVSIFIFGTPLIMMVQAWKLTPPPDLTDPAIIEWSKPLPPEQWARRSAELEQAIDRQEQALQEGTVNS</sequence>
<dbReference type="RefSeq" id="WP_179600593.1">
    <property type="nucleotide sequence ID" value="NZ_CP060201.1"/>
</dbReference>
<reference evidence="3" key="1">
    <citation type="journal article" date="2020" name="Microbiol. Resour. Announc.">
        <title>Complete genome sequences of four natural Pseudomonas isolates that catabolize a wide range of aromatic compounds relevant to lignin valorization.</title>
        <authorList>
            <person name="Hatmaker E.A."/>
            <person name="Presley G."/>
            <person name="Cannon O."/>
            <person name="Guss A.M."/>
            <person name="Elkins J.G."/>
        </authorList>
    </citation>
    <scope>NUCLEOTIDE SEQUENCE [LARGE SCALE GENOMIC DNA]</scope>
    <source>
        <strain evidence="3">H1F5C</strain>
    </source>
</reference>
<name>A0A7G7X9F0_9PSED</name>
<dbReference type="Proteomes" id="UP000515277">
    <property type="component" value="Chromosome"/>
</dbReference>
<accession>A0A7G7X9F0</accession>